<dbReference type="Gene3D" id="3.10.450.50">
    <property type="match status" value="1"/>
</dbReference>
<reference evidence="1 2" key="1">
    <citation type="submission" date="2019-03" db="EMBL/GenBank/DDBJ databases">
        <title>Rhizobium sp. nov., an bacterium isolated from biocrust in Mu Us Desert.</title>
        <authorList>
            <person name="Lixiong L."/>
        </authorList>
    </citation>
    <scope>NUCLEOTIDE SEQUENCE [LARGE SCALE GENOMIC DNA]</scope>
    <source>
        <strain evidence="1 2">SPY-1</strain>
    </source>
</reference>
<dbReference type="GO" id="GO:0030638">
    <property type="term" value="P:polyketide metabolic process"/>
    <property type="evidence" value="ECO:0007669"/>
    <property type="project" value="InterPro"/>
</dbReference>
<proteinExistence type="predicted"/>
<keyword evidence="2" id="KW-1185">Reference proteome</keyword>
<protein>
    <submittedName>
        <fullName evidence="1">Nuclear transport factor 2 family protein</fullName>
    </submittedName>
</protein>
<accession>A0A4V3AN74</accession>
<sequence length="152" mass="16487">MPTATLPTGLAKEIYEGFALNQTERWDAIVHPDVITNSPAGRDIAGRDALQGWIKAFHAAFELRVDLIDHYVAGDRGLVTVNLHWAHNRGAFFGIEATGQSGTSIETFLLGLTDGMVTSFTVADQSLDLAIYIHEQGIEMPSRVTPPALIKG</sequence>
<dbReference type="Pfam" id="PF07366">
    <property type="entry name" value="SnoaL"/>
    <property type="match status" value="1"/>
</dbReference>
<dbReference type="EMBL" id="SMTL01000009">
    <property type="protein sequence ID" value="TDK29889.1"/>
    <property type="molecule type" value="Genomic_DNA"/>
</dbReference>
<dbReference type="InterPro" id="IPR032710">
    <property type="entry name" value="NTF2-like_dom_sf"/>
</dbReference>
<dbReference type="AlphaFoldDB" id="A0A4V3AN74"/>
<organism evidence="1 2">
    <name type="scientific">Rhizobium deserti</name>
    <dbReference type="NCBI Taxonomy" id="2547961"/>
    <lineage>
        <taxon>Bacteria</taxon>
        <taxon>Pseudomonadati</taxon>
        <taxon>Pseudomonadota</taxon>
        <taxon>Alphaproteobacteria</taxon>
        <taxon>Hyphomicrobiales</taxon>
        <taxon>Rhizobiaceae</taxon>
        <taxon>Rhizobium/Agrobacterium group</taxon>
        <taxon>Rhizobium</taxon>
    </lineage>
</organism>
<dbReference type="OrthoDB" id="8410224at2"/>
<name>A0A4V3AN74_9HYPH</name>
<comment type="caution">
    <text evidence="1">The sequence shown here is derived from an EMBL/GenBank/DDBJ whole genome shotgun (WGS) entry which is preliminary data.</text>
</comment>
<dbReference type="InterPro" id="IPR009959">
    <property type="entry name" value="Cyclase_SnoaL-like"/>
</dbReference>
<evidence type="ECO:0000313" key="1">
    <source>
        <dbReference type="EMBL" id="TDK29889.1"/>
    </source>
</evidence>
<evidence type="ECO:0000313" key="2">
    <source>
        <dbReference type="Proteomes" id="UP000295238"/>
    </source>
</evidence>
<dbReference type="Proteomes" id="UP000295238">
    <property type="component" value="Unassembled WGS sequence"/>
</dbReference>
<dbReference type="RefSeq" id="WP_133318355.1">
    <property type="nucleotide sequence ID" value="NZ_SMTL01000009.1"/>
</dbReference>
<dbReference type="SUPFAM" id="SSF54427">
    <property type="entry name" value="NTF2-like"/>
    <property type="match status" value="1"/>
</dbReference>
<gene>
    <name evidence="1" type="ORF">E2F50_22095</name>
</gene>